<dbReference type="InterPro" id="IPR010137">
    <property type="entry name" value="Lipid_A_LpxA"/>
</dbReference>
<keyword evidence="1" id="KW-0444">Lipid biosynthesis</keyword>
<dbReference type="PANTHER" id="PTHR43480">
    <property type="entry name" value="ACYL-[ACYL-CARRIER-PROTEIN]--UDP-N-ACETYLGLUCOSAMINE O-ACYLTRANSFERASE"/>
    <property type="match status" value="1"/>
</dbReference>
<dbReference type="InterPro" id="IPR011004">
    <property type="entry name" value="Trimer_LpxA-like_sf"/>
</dbReference>
<dbReference type="GO" id="GO:0008780">
    <property type="term" value="F:acyl-[acyl-carrier-protein]-UDP-N-acetylglucosamine O-acyltransferase activity"/>
    <property type="evidence" value="ECO:0007669"/>
    <property type="project" value="UniProtKB-EC"/>
</dbReference>
<proteinExistence type="predicted"/>
<evidence type="ECO:0000256" key="1">
    <source>
        <dbReference type="ARBA" id="ARBA00022516"/>
    </source>
</evidence>
<evidence type="ECO:0000259" key="6">
    <source>
        <dbReference type="Pfam" id="PF13720"/>
    </source>
</evidence>
<protein>
    <submittedName>
        <fullName evidence="7">Acyl-ACP--UDP-N-acetylglucosamine O-acyltransferase</fullName>
        <ecNumber evidence="7">2.3.1.129</ecNumber>
    </submittedName>
</protein>
<keyword evidence="8" id="KW-1185">Reference proteome</keyword>
<evidence type="ECO:0000313" key="8">
    <source>
        <dbReference type="Proteomes" id="UP001330812"/>
    </source>
</evidence>
<dbReference type="EMBL" id="CP142149">
    <property type="protein sequence ID" value="WSE29955.1"/>
    <property type="molecule type" value="Genomic_DNA"/>
</dbReference>
<dbReference type="InterPro" id="IPR001451">
    <property type="entry name" value="Hexapep"/>
</dbReference>
<dbReference type="Proteomes" id="UP001330812">
    <property type="component" value="Chromosome"/>
</dbReference>
<evidence type="ECO:0000313" key="7">
    <source>
        <dbReference type="EMBL" id="WSE29955.1"/>
    </source>
</evidence>
<dbReference type="EC" id="2.3.1.129" evidence="7"/>
<dbReference type="RefSeq" id="WP_326568912.1">
    <property type="nucleotide sequence ID" value="NZ_CP142149.1"/>
</dbReference>
<dbReference type="InterPro" id="IPR029098">
    <property type="entry name" value="Acetyltransf_C"/>
</dbReference>
<reference evidence="7 8" key="1">
    <citation type="journal article" date="2015" name="Int. J. Syst. Evol. Microbiol.">
        <title>Amycolatopsis rhabdoformis sp. nov., an actinomycete isolated from a tropical forest soil.</title>
        <authorList>
            <person name="Souza W.R."/>
            <person name="Silva R.E."/>
            <person name="Goodfellow M."/>
            <person name="Busarakam K."/>
            <person name="Figueiro F.S."/>
            <person name="Ferreira D."/>
            <person name="Rodrigues-Filho E."/>
            <person name="Moraes L.A.B."/>
            <person name="Zucchi T.D."/>
        </authorList>
    </citation>
    <scope>NUCLEOTIDE SEQUENCE [LARGE SCALE GENOMIC DNA]</scope>
    <source>
        <strain evidence="7 8">NCIMB 14900</strain>
    </source>
</reference>
<feature type="domain" description="UDP N-acetylglucosamine O-acyltransferase C-terminal" evidence="6">
    <location>
        <begin position="192"/>
        <end position="267"/>
    </location>
</feature>
<keyword evidence="2" id="KW-0441">Lipid A biosynthesis</keyword>
<dbReference type="NCBIfam" id="NF003657">
    <property type="entry name" value="PRK05289.1"/>
    <property type="match status" value="1"/>
</dbReference>
<dbReference type="SUPFAM" id="SSF51161">
    <property type="entry name" value="Trimeric LpxA-like enzymes"/>
    <property type="match status" value="1"/>
</dbReference>
<evidence type="ECO:0000256" key="2">
    <source>
        <dbReference type="ARBA" id="ARBA00022556"/>
    </source>
</evidence>
<keyword evidence="3 7" id="KW-0808">Transferase</keyword>
<gene>
    <name evidence="7" type="primary">lpxA</name>
    <name evidence="7" type="ORF">VSH64_45405</name>
</gene>
<evidence type="ECO:0000256" key="3">
    <source>
        <dbReference type="ARBA" id="ARBA00022679"/>
    </source>
</evidence>
<keyword evidence="4" id="KW-0443">Lipid metabolism</keyword>
<keyword evidence="5 7" id="KW-0012">Acyltransferase</keyword>
<dbReference type="Pfam" id="PF13720">
    <property type="entry name" value="Acetyltransf_11"/>
    <property type="match status" value="1"/>
</dbReference>
<organism evidence="7 8">
    <name type="scientific">Amycolatopsis rhabdoformis</name>
    <dbReference type="NCBI Taxonomy" id="1448059"/>
    <lineage>
        <taxon>Bacteria</taxon>
        <taxon>Bacillati</taxon>
        <taxon>Actinomycetota</taxon>
        <taxon>Actinomycetes</taxon>
        <taxon>Pseudonocardiales</taxon>
        <taxon>Pseudonocardiaceae</taxon>
        <taxon>Amycolatopsis</taxon>
    </lineage>
</organism>
<sequence length="274" mass="28572">MTHVHSPAADAGSIDATAVVDTRAEIHPRAVVGPWCRVGPGVRIGAGTRLLSHVVVEGPAVLGEDVVVHPFSVLGGAAQQRRQDRAEERRDAELGRLVIGDRATIREYVTVNRSTHDGRPTTIGADCMLLAGAHVGHDSVVGEGSILANGAQVAGHVALGGGVRLAGMSGVTQRARVGRLSFVAGFGGVTRDVPPFAWVAGTPASVRKANRVGLRRAGLDDDAVDAVSAAVEIWRDQELPVVRRLELLAPPAANSAEVREFLEFVTAPSDLGSL</sequence>
<dbReference type="PANTHER" id="PTHR43480:SF1">
    <property type="entry name" value="ACYL-[ACYL-CARRIER-PROTEIN]--UDP-N-ACETYLGLUCOSAMINE O-ACYLTRANSFERASE, MITOCHONDRIAL-RELATED"/>
    <property type="match status" value="1"/>
</dbReference>
<evidence type="ECO:0000256" key="5">
    <source>
        <dbReference type="ARBA" id="ARBA00023315"/>
    </source>
</evidence>
<accession>A0ABZ1I6H0</accession>
<dbReference type="PIRSF" id="PIRSF000456">
    <property type="entry name" value="UDP-GlcNAc_acltr"/>
    <property type="match status" value="1"/>
</dbReference>
<dbReference type="Gene3D" id="2.160.10.10">
    <property type="entry name" value="Hexapeptide repeat proteins"/>
    <property type="match status" value="1"/>
</dbReference>
<dbReference type="Pfam" id="PF00132">
    <property type="entry name" value="Hexapep"/>
    <property type="match status" value="2"/>
</dbReference>
<evidence type="ECO:0000256" key="4">
    <source>
        <dbReference type="ARBA" id="ARBA00023098"/>
    </source>
</evidence>
<name>A0ABZ1I6H0_9PSEU</name>